<dbReference type="AlphaFoldDB" id="X1VYG9"/>
<gene>
    <name evidence="1" type="ORF">S12H4_59602</name>
</gene>
<protein>
    <submittedName>
        <fullName evidence="1">Uncharacterized protein</fullName>
    </submittedName>
</protein>
<dbReference type="EMBL" id="BARW01038994">
    <property type="protein sequence ID" value="GAJ17285.1"/>
    <property type="molecule type" value="Genomic_DNA"/>
</dbReference>
<name>X1VYG9_9ZZZZ</name>
<evidence type="ECO:0000313" key="1">
    <source>
        <dbReference type="EMBL" id="GAJ17285.1"/>
    </source>
</evidence>
<proteinExistence type="predicted"/>
<reference evidence="1" key="1">
    <citation type="journal article" date="2014" name="Front. Microbiol.">
        <title>High frequency of phylogenetically diverse reductive dehalogenase-homologous genes in deep subseafloor sedimentary metagenomes.</title>
        <authorList>
            <person name="Kawai M."/>
            <person name="Futagami T."/>
            <person name="Toyoda A."/>
            <person name="Takaki Y."/>
            <person name="Nishi S."/>
            <person name="Hori S."/>
            <person name="Arai W."/>
            <person name="Tsubouchi T."/>
            <person name="Morono Y."/>
            <person name="Uchiyama I."/>
            <person name="Ito T."/>
            <person name="Fujiyama A."/>
            <person name="Inagaki F."/>
            <person name="Takami H."/>
        </authorList>
    </citation>
    <scope>NUCLEOTIDE SEQUENCE</scope>
    <source>
        <strain evidence="1">Expedition CK06-06</strain>
    </source>
</reference>
<organism evidence="1">
    <name type="scientific">marine sediment metagenome</name>
    <dbReference type="NCBI Taxonomy" id="412755"/>
    <lineage>
        <taxon>unclassified sequences</taxon>
        <taxon>metagenomes</taxon>
        <taxon>ecological metagenomes</taxon>
    </lineage>
</organism>
<accession>X1VYG9</accession>
<comment type="caution">
    <text evidence="1">The sequence shown here is derived from an EMBL/GenBank/DDBJ whole genome shotgun (WGS) entry which is preliminary data.</text>
</comment>
<sequence length="93" mass="10633">MLRARKRPGVYLSLRAVGLLDPDEAEVLELRKPVLNRASRAVKLFQEAVKTKDAKLINHASEALIEHRRLHIAHVLRDLKRIDPIQAKRKALS</sequence>